<evidence type="ECO:0000256" key="2">
    <source>
        <dbReference type="ARBA" id="ARBA00023125"/>
    </source>
</evidence>
<dbReference type="Pfam" id="PF00440">
    <property type="entry name" value="TetR_N"/>
    <property type="match status" value="1"/>
</dbReference>
<name>A0A1H6XJ02_9BACT</name>
<dbReference type="InterPro" id="IPR036271">
    <property type="entry name" value="Tet_transcr_reg_TetR-rel_C_sf"/>
</dbReference>
<dbReference type="SUPFAM" id="SSF48498">
    <property type="entry name" value="Tetracyclin repressor-like, C-terminal domain"/>
    <property type="match status" value="1"/>
</dbReference>
<feature type="DNA-binding region" description="H-T-H motif" evidence="4">
    <location>
        <begin position="29"/>
        <end position="48"/>
    </location>
</feature>
<reference evidence="6 7" key="1">
    <citation type="submission" date="2016-10" db="EMBL/GenBank/DDBJ databases">
        <authorList>
            <person name="de Groot N.N."/>
        </authorList>
    </citation>
    <scope>NUCLEOTIDE SEQUENCE [LARGE SCALE GENOMIC DNA]</scope>
    <source>
        <strain evidence="6 7">DSM 19938</strain>
    </source>
</reference>
<gene>
    <name evidence="6" type="ORF">SAMN04487995_3996</name>
</gene>
<dbReference type="SUPFAM" id="SSF46689">
    <property type="entry name" value="Homeodomain-like"/>
    <property type="match status" value="1"/>
</dbReference>
<keyword evidence="2 4" id="KW-0238">DNA-binding</keyword>
<dbReference type="Gene3D" id="1.10.357.10">
    <property type="entry name" value="Tetracycline Repressor, domain 2"/>
    <property type="match status" value="1"/>
</dbReference>
<dbReference type="Proteomes" id="UP000199532">
    <property type="component" value="Unassembled WGS sequence"/>
</dbReference>
<dbReference type="InterPro" id="IPR001647">
    <property type="entry name" value="HTH_TetR"/>
</dbReference>
<dbReference type="AlphaFoldDB" id="A0A1H6XJ02"/>
<keyword evidence="7" id="KW-1185">Reference proteome</keyword>
<evidence type="ECO:0000256" key="4">
    <source>
        <dbReference type="PROSITE-ProRule" id="PRU00335"/>
    </source>
</evidence>
<dbReference type="InterPro" id="IPR009057">
    <property type="entry name" value="Homeodomain-like_sf"/>
</dbReference>
<dbReference type="PANTHER" id="PTHR47506:SF3">
    <property type="entry name" value="HTH-TYPE TRANSCRIPTIONAL REGULATOR LMRA"/>
    <property type="match status" value="1"/>
</dbReference>
<evidence type="ECO:0000313" key="6">
    <source>
        <dbReference type="EMBL" id="SEJ29081.1"/>
    </source>
</evidence>
<keyword evidence="3" id="KW-0804">Transcription</keyword>
<protein>
    <submittedName>
        <fullName evidence="6">Transcriptional regulator, TetR family</fullName>
    </submittedName>
</protein>
<feature type="domain" description="HTH tetR-type" evidence="5">
    <location>
        <begin position="6"/>
        <end position="66"/>
    </location>
</feature>
<organism evidence="6 7">
    <name type="scientific">Dyadobacter koreensis</name>
    <dbReference type="NCBI Taxonomy" id="408657"/>
    <lineage>
        <taxon>Bacteria</taxon>
        <taxon>Pseudomonadati</taxon>
        <taxon>Bacteroidota</taxon>
        <taxon>Cytophagia</taxon>
        <taxon>Cytophagales</taxon>
        <taxon>Spirosomataceae</taxon>
        <taxon>Dyadobacter</taxon>
    </lineage>
</organism>
<evidence type="ECO:0000256" key="3">
    <source>
        <dbReference type="ARBA" id="ARBA00023163"/>
    </source>
</evidence>
<dbReference type="PROSITE" id="PS50977">
    <property type="entry name" value="HTH_TETR_2"/>
    <property type="match status" value="1"/>
</dbReference>
<dbReference type="GO" id="GO:0003677">
    <property type="term" value="F:DNA binding"/>
    <property type="evidence" value="ECO:0007669"/>
    <property type="project" value="UniProtKB-UniRule"/>
</dbReference>
<sequence>MKQRIIKPRERVLETVSKLFYQQGYNATGINQIVEESGVVKSSVYQIFGSKEEIAIAYLNERHDFWFQGLNTFISSSQGIMSRLMAAFDYICFMNNKEDFQGCAFLNFLSEIPQENVAIRQVIIRHKTDLRYFFHTLLLDTGIDPNYIYILFEGAILESKLFREQWPVDTAKSIIQSIYIKQNGAKISFTAV</sequence>
<evidence type="ECO:0000256" key="1">
    <source>
        <dbReference type="ARBA" id="ARBA00023015"/>
    </source>
</evidence>
<dbReference type="PRINTS" id="PR00455">
    <property type="entry name" value="HTHTETR"/>
</dbReference>
<evidence type="ECO:0000259" key="5">
    <source>
        <dbReference type="PROSITE" id="PS50977"/>
    </source>
</evidence>
<accession>A0A1H6XJ02</accession>
<dbReference type="STRING" id="408657.SAMN04487995_3996"/>
<dbReference type="RefSeq" id="WP_177197079.1">
    <property type="nucleotide sequence ID" value="NZ_FNXY01000006.1"/>
</dbReference>
<keyword evidence="1" id="KW-0805">Transcription regulation</keyword>
<evidence type="ECO:0000313" key="7">
    <source>
        <dbReference type="Proteomes" id="UP000199532"/>
    </source>
</evidence>
<dbReference type="EMBL" id="FNXY01000006">
    <property type="protein sequence ID" value="SEJ29081.1"/>
    <property type="molecule type" value="Genomic_DNA"/>
</dbReference>
<dbReference type="PANTHER" id="PTHR47506">
    <property type="entry name" value="TRANSCRIPTIONAL REGULATORY PROTEIN"/>
    <property type="match status" value="1"/>
</dbReference>
<proteinExistence type="predicted"/>